<dbReference type="AlphaFoldDB" id="A0A6J4VEJ7"/>
<name>A0A6J4VEJ7_9CYAN</name>
<proteinExistence type="predicted"/>
<protein>
    <submittedName>
        <fullName evidence="1">Uncharacterized protein</fullName>
    </submittedName>
</protein>
<organism evidence="1">
    <name type="scientific">uncultured Synechococcales cyanobacterium</name>
    <dbReference type="NCBI Taxonomy" id="1936017"/>
    <lineage>
        <taxon>Bacteria</taxon>
        <taxon>Bacillati</taxon>
        <taxon>Cyanobacteriota</taxon>
        <taxon>Cyanophyceae</taxon>
        <taxon>Synechococcales</taxon>
        <taxon>environmental samples</taxon>
    </lineage>
</organism>
<feature type="non-terminal residue" evidence="1">
    <location>
        <position position="1"/>
    </location>
</feature>
<accession>A0A6J4VEJ7</accession>
<gene>
    <name evidence="1" type="ORF">AVDCRST_MAG81-1690</name>
</gene>
<evidence type="ECO:0000313" key="1">
    <source>
        <dbReference type="EMBL" id="CAA9571706.1"/>
    </source>
</evidence>
<sequence>TTISKSFTKGSFSMNQNGIFHQHLQGGIDAILLHNDLCVLSRSL</sequence>
<reference evidence="1" key="1">
    <citation type="submission" date="2020-02" db="EMBL/GenBank/DDBJ databases">
        <authorList>
            <person name="Meier V. D."/>
        </authorList>
    </citation>
    <scope>NUCLEOTIDE SEQUENCE</scope>
    <source>
        <strain evidence="1">AVDCRST_MAG81</strain>
    </source>
</reference>
<dbReference type="EMBL" id="CADCWO010000096">
    <property type="protein sequence ID" value="CAA9571706.1"/>
    <property type="molecule type" value="Genomic_DNA"/>
</dbReference>